<dbReference type="InterPro" id="IPR025048">
    <property type="entry name" value="DUF3987"/>
</dbReference>
<dbReference type="InterPro" id="IPR015330">
    <property type="entry name" value="DNA_primase/pol_bifunc_N"/>
</dbReference>
<organism evidence="2 3">
    <name type="scientific">Komagataeibacter medellinensis</name>
    <dbReference type="NCBI Taxonomy" id="1177712"/>
    <lineage>
        <taxon>Bacteria</taxon>
        <taxon>Pseudomonadati</taxon>
        <taxon>Pseudomonadota</taxon>
        <taxon>Alphaproteobacteria</taxon>
        <taxon>Acetobacterales</taxon>
        <taxon>Acetobacteraceae</taxon>
        <taxon>Komagataeibacter</taxon>
    </lineage>
</organism>
<comment type="caution">
    <text evidence="2">The sequence shown here is derived from an EMBL/GenBank/DDBJ whole genome shotgun (WGS) entry which is preliminary data.</text>
</comment>
<feature type="domain" description="DNA primase/polymerase bifunctional N-terminal" evidence="1">
    <location>
        <begin position="2"/>
        <end position="145"/>
    </location>
</feature>
<accession>A0ABQ6VR60</accession>
<gene>
    <name evidence="2" type="ORF">D3W54_14715</name>
</gene>
<evidence type="ECO:0000313" key="2">
    <source>
        <dbReference type="EMBL" id="KAB8122441.1"/>
    </source>
</evidence>
<dbReference type="CDD" id="cd04859">
    <property type="entry name" value="Prim_Pol"/>
    <property type="match status" value="1"/>
</dbReference>
<evidence type="ECO:0000259" key="1">
    <source>
        <dbReference type="SMART" id="SM00943"/>
    </source>
</evidence>
<dbReference type="Pfam" id="PF09250">
    <property type="entry name" value="Prim-Pol"/>
    <property type="match status" value="1"/>
</dbReference>
<dbReference type="Pfam" id="PF13148">
    <property type="entry name" value="DUF3987"/>
    <property type="match status" value="1"/>
</dbReference>
<sequence length="718" mass="78115">MGIPYPIFPCGKNKAPLTPHGYKDASSDPQRVKEMFKISPGSRIGMPTGDASGIFVVDIDVKDGNAAVDWMVAYDLHNHTKCVRTQSGGYHLWYQMPAGVPLRNTASKIMRGVDTRGNGGYVLIPPSDGYSEWNNLEPAPLPDWLLAELTSQPDPVQANHSHMPAAPRRDHGGTPYGLKALAEECQAIRTAPFGQQEHTLNASALKIGALVGGDEIEEGLALSDLLSAGRSIPSQPGRPAWQPKEIDSKIRRAFQDGMRNPRKPDRLPDDGVDYAAPFLEKIDNRANLPERNVGALIPNSIMDVDGFLADFVNYTTRTARRPQPFAALSAAISLVSALAGRKYRSPSDLWTNLYTVSVIDSSGGKDHARKVIKRLLTAAGLMSYLGGEDIASGTALHTSLRIHPCKLFVLDECGDFLKGILGPKASAHKQQIARRLKELYTASGDVVLGTEYADQSEKNGRPREDVYNPIATICGTSTPAQFWDAVAGASLADGLMGRFLVFIPQENYPPLQDGEILSIPDDLINGAKAIVAGSQKHQPHNLRNLMNASEAADPYTVPFAAQAGPEKSRIERRQETLLKQNEGTYITSLAGRIVENAVKLAMIRAISRCPHDPIITQQDMAWGGELSLHCFDALRSGAERYAADNEGQARMKMVKEAIRTLGAATKTTIYRHIGGKMSIKERDEAISALVEGHWITVEEKKPMGAGRPSQVFRIAQGN</sequence>
<evidence type="ECO:0000313" key="3">
    <source>
        <dbReference type="Proteomes" id="UP000427842"/>
    </source>
</evidence>
<reference evidence="2 3" key="1">
    <citation type="submission" date="2018-09" db="EMBL/GenBank/DDBJ databases">
        <title>Genome sequence and characterization of the bcs clusters for the production of nanocellulose from the low pH resistant strain Komagataeibacter medellinensis ID13488.</title>
        <authorList>
            <person name="Hernandez-Arriaga A.M."/>
            <person name="Del Cerro C."/>
            <person name="Urbina L."/>
            <person name="Eceiza A."/>
            <person name="Retegi A."/>
            <person name="Prieto M.A."/>
        </authorList>
    </citation>
    <scope>NUCLEOTIDE SEQUENCE [LARGE SCALE GENOMIC DNA]</scope>
    <source>
        <strain evidence="2 3">ID13488</strain>
    </source>
</reference>
<dbReference type="Proteomes" id="UP000427842">
    <property type="component" value="Unassembled WGS sequence"/>
</dbReference>
<keyword evidence="3" id="KW-1185">Reference proteome</keyword>
<dbReference type="EMBL" id="QYAZ01000002">
    <property type="protein sequence ID" value="KAB8122441.1"/>
    <property type="molecule type" value="Genomic_DNA"/>
</dbReference>
<dbReference type="SUPFAM" id="SSF56747">
    <property type="entry name" value="Prim-pol domain"/>
    <property type="match status" value="1"/>
</dbReference>
<dbReference type="SMART" id="SM00943">
    <property type="entry name" value="Prim-Pol"/>
    <property type="match status" value="1"/>
</dbReference>
<protein>
    <submittedName>
        <fullName evidence="2">DUF3987 domain-containing protein</fullName>
    </submittedName>
</protein>
<name>A0ABQ6VR60_9PROT</name>
<proteinExistence type="predicted"/>